<dbReference type="PROSITE" id="PS50932">
    <property type="entry name" value="HTH_LACI_2"/>
    <property type="match status" value="1"/>
</dbReference>
<dbReference type="InterPro" id="IPR000843">
    <property type="entry name" value="HTH_LacI"/>
</dbReference>
<dbReference type="Gene3D" id="3.40.50.2300">
    <property type="match status" value="2"/>
</dbReference>
<dbReference type="SMART" id="SM00354">
    <property type="entry name" value="HTH_LACI"/>
    <property type="match status" value="1"/>
</dbReference>
<evidence type="ECO:0000313" key="6">
    <source>
        <dbReference type="Proteomes" id="UP000193623"/>
    </source>
</evidence>
<dbReference type="GO" id="GO:0000976">
    <property type="term" value="F:transcription cis-regulatory region binding"/>
    <property type="evidence" value="ECO:0007669"/>
    <property type="project" value="TreeGrafter"/>
</dbReference>
<gene>
    <name evidence="5" type="primary">rafR_2</name>
    <name evidence="5" type="ORF">PSJ8397_02332</name>
</gene>
<protein>
    <submittedName>
        <fullName evidence="5">HTH-type transcriptional regulator RafR</fullName>
    </submittedName>
</protein>
<dbReference type="PANTHER" id="PTHR30146">
    <property type="entry name" value="LACI-RELATED TRANSCRIPTIONAL REPRESSOR"/>
    <property type="match status" value="1"/>
</dbReference>
<dbReference type="Pfam" id="PF00356">
    <property type="entry name" value="LacI"/>
    <property type="match status" value="1"/>
</dbReference>
<feature type="domain" description="HTH lacI-type" evidence="4">
    <location>
        <begin position="8"/>
        <end position="62"/>
    </location>
</feature>
<dbReference type="OrthoDB" id="60111at2"/>
<keyword evidence="6" id="KW-1185">Reference proteome</keyword>
<evidence type="ECO:0000256" key="3">
    <source>
        <dbReference type="ARBA" id="ARBA00023163"/>
    </source>
</evidence>
<evidence type="ECO:0000259" key="4">
    <source>
        <dbReference type="PROSITE" id="PS50932"/>
    </source>
</evidence>
<dbReference type="InterPro" id="IPR028082">
    <property type="entry name" value="Peripla_BP_I"/>
</dbReference>
<organism evidence="5 6">
    <name type="scientific">Pseudooctadecabacter jejudonensis</name>
    <dbReference type="NCBI Taxonomy" id="1391910"/>
    <lineage>
        <taxon>Bacteria</taxon>
        <taxon>Pseudomonadati</taxon>
        <taxon>Pseudomonadota</taxon>
        <taxon>Alphaproteobacteria</taxon>
        <taxon>Rhodobacterales</taxon>
        <taxon>Paracoccaceae</taxon>
        <taxon>Pseudooctadecabacter</taxon>
    </lineage>
</organism>
<keyword evidence="3" id="KW-0804">Transcription</keyword>
<accession>A0A1Y5SRF4</accession>
<keyword evidence="2" id="KW-0238">DNA-binding</keyword>
<reference evidence="5 6" key="1">
    <citation type="submission" date="2017-03" db="EMBL/GenBank/DDBJ databases">
        <authorList>
            <person name="Afonso C.L."/>
            <person name="Miller P.J."/>
            <person name="Scott M.A."/>
            <person name="Spackman E."/>
            <person name="Goraichik I."/>
            <person name="Dimitrov K.M."/>
            <person name="Suarez D.L."/>
            <person name="Swayne D.E."/>
        </authorList>
    </citation>
    <scope>NUCLEOTIDE SEQUENCE [LARGE SCALE GENOMIC DNA]</scope>
    <source>
        <strain evidence="5 6">CECT 8397</strain>
    </source>
</reference>
<keyword evidence="1" id="KW-0805">Transcription regulation</keyword>
<dbReference type="GO" id="GO:0003700">
    <property type="term" value="F:DNA-binding transcription factor activity"/>
    <property type="evidence" value="ECO:0007669"/>
    <property type="project" value="TreeGrafter"/>
</dbReference>
<dbReference type="EMBL" id="FWFT01000003">
    <property type="protein sequence ID" value="SLN44831.1"/>
    <property type="molecule type" value="Genomic_DNA"/>
</dbReference>
<dbReference type="RefSeq" id="WP_159453135.1">
    <property type="nucleotide sequence ID" value="NZ_FWFT01000003.1"/>
</dbReference>
<dbReference type="InterPro" id="IPR001761">
    <property type="entry name" value="Peripla_BP/Lac1_sug-bd_dom"/>
</dbReference>
<evidence type="ECO:0000256" key="2">
    <source>
        <dbReference type="ARBA" id="ARBA00023125"/>
    </source>
</evidence>
<dbReference type="SUPFAM" id="SSF47413">
    <property type="entry name" value="lambda repressor-like DNA-binding domains"/>
    <property type="match status" value="1"/>
</dbReference>
<dbReference type="InterPro" id="IPR010982">
    <property type="entry name" value="Lambda_DNA-bd_dom_sf"/>
</dbReference>
<dbReference type="Gene3D" id="1.10.260.40">
    <property type="entry name" value="lambda repressor-like DNA-binding domains"/>
    <property type="match status" value="1"/>
</dbReference>
<dbReference type="SUPFAM" id="SSF53822">
    <property type="entry name" value="Periplasmic binding protein-like I"/>
    <property type="match status" value="1"/>
</dbReference>
<dbReference type="Proteomes" id="UP000193623">
    <property type="component" value="Unassembled WGS sequence"/>
</dbReference>
<dbReference type="PANTHER" id="PTHR30146:SF109">
    <property type="entry name" value="HTH-TYPE TRANSCRIPTIONAL REGULATOR GALS"/>
    <property type="match status" value="1"/>
</dbReference>
<name>A0A1Y5SRF4_9RHOB</name>
<dbReference type="CDD" id="cd01392">
    <property type="entry name" value="HTH_LacI"/>
    <property type="match status" value="1"/>
</dbReference>
<proteinExistence type="predicted"/>
<evidence type="ECO:0000256" key="1">
    <source>
        <dbReference type="ARBA" id="ARBA00023015"/>
    </source>
</evidence>
<evidence type="ECO:0000313" key="5">
    <source>
        <dbReference type="EMBL" id="SLN44831.1"/>
    </source>
</evidence>
<dbReference type="AlphaFoldDB" id="A0A1Y5SRF4"/>
<sequence length="355" mass="38627">MSAGGRRPTLKTIAAETQLSTAAVSRILRGDKKFSEKTIQMVHESAARVGYIPNQAGVKLRTGRTGLIAFVFPSELSSEAMLGEMINSIASSLKGTDHRLTIYPTSSEDEQKSLVREIVDNRLADGVILNRVRPEDERVHFMMERGFPFIAHGRSDYAPQHDFVDFDNYEYARRAVCDLADAGCRDIKLLAPPMDQFYAVELMRGGLDAARERGIAFSSIQGVSFENGLGAIAAALTELCVAGACPDGLVLPSGRICYFVLRTLQKGGVFTGRNIHLATKDSPESGYEFDDAIFVYSEDAWHAGANLATGLLRRINDSKAPLFQVLDQPVPAHRKIASAVLSPQDALGEHSAPLA</sequence>
<dbReference type="Pfam" id="PF00532">
    <property type="entry name" value="Peripla_BP_1"/>
    <property type="match status" value="1"/>
</dbReference>